<evidence type="ECO:0000313" key="2">
    <source>
        <dbReference type="Proteomes" id="UP000177269"/>
    </source>
</evidence>
<evidence type="ECO:0008006" key="3">
    <source>
        <dbReference type="Google" id="ProtNLM"/>
    </source>
</evidence>
<dbReference type="EMBL" id="MHSK01000032">
    <property type="protein sequence ID" value="OHA41479.1"/>
    <property type="molecule type" value="Genomic_DNA"/>
</dbReference>
<dbReference type="Proteomes" id="UP000177269">
    <property type="component" value="Unassembled WGS sequence"/>
</dbReference>
<name>A0A1G2P178_9BACT</name>
<protein>
    <recommendedName>
        <fullName evidence="3">Carbonic anhydrase</fullName>
    </recommendedName>
</protein>
<reference evidence="1 2" key="1">
    <citation type="journal article" date="2016" name="Nat. Commun.">
        <title>Thousands of microbial genomes shed light on interconnected biogeochemical processes in an aquifer system.</title>
        <authorList>
            <person name="Anantharaman K."/>
            <person name="Brown C.T."/>
            <person name="Hug L.A."/>
            <person name="Sharon I."/>
            <person name="Castelle C.J."/>
            <person name="Probst A.J."/>
            <person name="Thomas B.C."/>
            <person name="Singh A."/>
            <person name="Wilkins M.J."/>
            <person name="Karaoz U."/>
            <person name="Brodie E.L."/>
            <person name="Williams K.H."/>
            <person name="Hubbard S.S."/>
            <person name="Banfield J.F."/>
        </authorList>
    </citation>
    <scope>NUCLEOTIDE SEQUENCE [LARGE SCALE GENOMIC DNA]</scope>
</reference>
<proteinExistence type="predicted"/>
<sequence length="197" mass="21784">MLKLTDSELGEISNFKTSGVFTDIKSNEIQCRRTNIVVSCGDGDQIGNILKHHHKLHENGHGSCIHGITVNGGALWLSGSFKPLRAPQTFICPVLHDQISESLTIKGAGPIVLYAHAPCGAVRARDMTIGDTLHHLRLAKLNVKKSDNGRKVLCFIHIDWGEQKGKKSYFVDWQRLGRETLSEFSLPVEAHPEIMAI</sequence>
<comment type="caution">
    <text evidence="1">The sequence shown here is derived from an EMBL/GenBank/DDBJ whole genome shotgun (WGS) entry which is preliminary data.</text>
</comment>
<gene>
    <name evidence="1" type="ORF">A3G52_00830</name>
</gene>
<evidence type="ECO:0000313" key="1">
    <source>
        <dbReference type="EMBL" id="OHA41479.1"/>
    </source>
</evidence>
<accession>A0A1G2P178</accession>
<dbReference type="AlphaFoldDB" id="A0A1G2P178"/>
<organism evidence="1 2">
    <name type="scientific">Candidatus Taylorbacteria bacterium RIFCSPLOWO2_12_FULL_43_20</name>
    <dbReference type="NCBI Taxonomy" id="1802332"/>
    <lineage>
        <taxon>Bacteria</taxon>
        <taxon>Candidatus Tayloriibacteriota</taxon>
    </lineage>
</organism>